<dbReference type="EMBL" id="KB822711">
    <property type="protein sequence ID" value="ETN46966.1"/>
    <property type="molecule type" value="Genomic_DNA"/>
</dbReference>
<feature type="compositionally biased region" description="Basic and acidic residues" evidence="1">
    <location>
        <begin position="270"/>
        <end position="280"/>
    </location>
</feature>
<feature type="compositionally biased region" description="Pro residues" evidence="1">
    <location>
        <begin position="160"/>
        <end position="171"/>
    </location>
</feature>
<feature type="compositionally biased region" description="Basic and acidic residues" evidence="1">
    <location>
        <begin position="196"/>
        <end position="221"/>
    </location>
</feature>
<dbReference type="RefSeq" id="XP_008711678.1">
    <property type="nucleotide sequence ID" value="XM_008713456.1"/>
</dbReference>
<gene>
    <name evidence="2" type="ORF">HMPREF1541_01156</name>
</gene>
<feature type="compositionally biased region" description="Polar residues" evidence="1">
    <location>
        <begin position="55"/>
        <end position="79"/>
    </location>
</feature>
<feature type="region of interest" description="Disordered" evidence="1">
    <location>
        <begin position="1"/>
        <end position="23"/>
    </location>
</feature>
<name>W2SE20_CYPE1</name>
<evidence type="ECO:0000313" key="2">
    <source>
        <dbReference type="EMBL" id="ETN46966.1"/>
    </source>
</evidence>
<organism evidence="2 3">
    <name type="scientific">Cyphellophora europaea (strain CBS 101466)</name>
    <name type="common">Phialophora europaea</name>
    <dbReference type="NCBI Taxonomy" id="1220924"/>
    <lineage>
        <taxon>Eukaryota</taxon>
        <taxon>Fungi</taxon>
        <taxon>Dikarya</taxon>
        <taxon>Ascomycota</taxon>
        <taxon>Pezizomycotina</taxon>
        <taxon>Eurotiomycetes</taxon>
        <taxon>Chaetothyriomycetidae</taxon>
        <taxon>Chaetothyriales</taxon>
        <taxon>Cyphellophoraceae</taxon>
        <taxon>Cyphellophora</taxon>
    </lineage>
</organism>
<dbReference type="OrthoDB" id="4146887at2759"/>
<proteinExistence type="predicted"/>
<dbReference type="GeneID" id="19968495"/>
<accession>W2SE20</accession>
<evidence type="ECO:0000256" key="1">
    <source>
        <dbReference type="SAM" id="MobiDB-lite"/>
    </source>
</evidence>
<dbReference type="AlphaFoldDB" id="W2SE20"/>
<feature type="region of interest" description="Disordered" evidence="1">
    <location>
        <begin position="53"/>
        <end position="280"/>
    </location>
</feature>
<keyword evidence="3" id="KW-1185">Reference proteome</keyword>
<evidence type="ECO:0000313" key="3">
    <source>
        <dbReference type="Proteomes" id="UP000030752"/>
    </source>
</evidence>
<dbReference type="InParanoid" id="W2SE20"/>
<dbReference type="Proteomes" id="UP000030752">
    <property type="component" value="Unassembled WGS sequence"/>
</dbReference>
<dbReference type="HOGENOM" id="CLU_994034_0_0_1"/>
<feature type="compositionally biased region" description="Basic and acidic residues" evidence="1">
    <location>
        <begin position="84"/>
        <end position="105"/>
    </location>
</feature>
<dbReference type="VEuPathDB" id="FungiDB:HMPREF1541_01156"/>
<feature type="compositionally biased region" description="Low complexity" evidence="1">
    <location>
        <begin position="140"/>
        <end position="150"/>
    </location>
</feature>
<sequence>MSGRGDARRGRRSPPPSDSEDESLTHIQCWIPAASIDLVVLAIYLKEFIDDTATIKPSPNPQDTSKQGYTIGARNTLSVSGCRDIIEDSRTWEKEKQSRDYRKDPYPYNDSDTWYNRRKKGASPGHTNPRRRRRPAGEVADAAARASKAVGARHRDPDPEPPPRPSNPPPDVLKESRIPKPGLETSMKKLSIATPDSKDMSRESLSKRTVTNEEPREEANRGARVQPNTSSTRHRDKADSDIRSTTTSGWRERDRHTVDDDDVRSTMSSARRDPRDRHRT</sequence>
<protein>
    <submittedName>
        <fullName evidence="2">Uncharacterized protein</fullName>
    </submittedName>
</protein>
<reference evidence="2 3" key="1">
    <citation type="submission" date="2013-03" db="EMBL/GenBank/DDBJ databases">
        <title>The Genome Sequence of Phialophora europaea CBS 101466.</title>
        <authorList>
            <consortium name="The Broad Institute Genomics Platform"/>
            <person name="Cuomo C."/>
            <person name="de Hoog S."/>
            <person name="Gorbushina A."/>
            <person name="Walker B."/>
            <person name="Young S.K."/>
            <person name="Zeng Q."/>
            <person name="Gargeya S."/>
            <person name="Fitzgerald M."/>
            <person name="Haas B."/>
            <person name="Abouelleil A."/>
            <person name="Allen A.W."/>
            <person name="Alvarado L."/>
            <person name="Arachchi H.M."/>
            <person name="Berlin A.M."/>
            <person name="Chapman S.B."/>
            <person name="Gainer-Dewar J."/>
            <person name="Goldberg J."/>
            <person name="Griggs A."/>
            <person name="Gujja S."/>
            <person name="Hansen M."/>
            <person name="Howarth C."/>
            <person name="Imamovic A."/>
            <person name="Ireland A."/>
            <person name="Larimer J."/>
            <person name="McCowan C."/>
            <person name="Murphy C."/>
            <person name="Pearson M."/>
            <person name="Poon T.W."/>
            <person name="Priest M."/>
            <person name="Roberts A."/>
            <person name="Saif S."/>
            <person name="Shea T."/>
            <person name="Sisk P."/>
            <person name="Sykes S."/>
            <person name="Wortman J."/>
            <person name="Nusbaum C."/>
            <person name="Birren B."/>
        </authorList>
    </citation>
    <scope>NUCLEOTIDE SEQUENCE [LARGE SCALE GENOMIC DNA]</scope>
    <source>
        <strain evidence="2 3">CBS 101466</strain>
    </source>
</reference>